<sequence>MTTSPQQPDSGQPGTSPDEATPSYLYEPFITPDGLEVPPPTRPMGPRRLARYYDEVAEYLRALQRGDEEPPEMPMFMGDVDGVEVPKDPTRSLANLSQMGNISSNDQGEVNVDFDETRATVLDDPLAGIEQQVYATDAYPADERAEKVDFAAATGEITGHTGFVSVDQLGLASDENTEPEAEQIESATEDSGQNQTTTNSEAVTAIIARAQAKEDERQSAQSAAEGSDALVGPDHGEVTELAVSERPSAYADAAIPELPEPVPAVDAQGLDLSEIDSARTPWPLASARDATDSAVDSDSSEVDRLAPAGYTYDEPLEDDDDPTNELEQLGDNEKAESSSGTRRHRLADDANETSLSETVEAGHESGSSEVPAQTKKSGALVSMLGILLLLLIATGIWFYFLR</sequence>
<reference evidence="3 4" key="1">
    <citation type="submission" date="2016-05" db="EMBL/GenBank/DDBJ databases">
        <title>Draft genome sequence of a porcine commensal Rothia nasimurium.</title>
        <authorList>
            <person name="Gaiser R.A."/>
            <person name="Van Baarlen P."/>
            <person name="Wells J.M."/>
        </authorList>
    </citation>
    <scope>NUCLEOTIDE SEQUENCE [LARGE SCALE GENOMIC DNA]</scope>
    <source>
        <strain evidence="3 4">PT-32</strain>
    </source>
</reference>
<dbReference type="OrthoDB" id="4967002at2"/>
<dbReference type="Proteomes" id="UP000192359">
    <property type="component" value="Unassembled WGS sequence"/>
</dbReference>
<gene>
    <name evidence="3" type="ORF">A7979_00995</name>
</gene>
<evidence type="ECO:0000313" key="3">
    <source>
        <dbReference type="EMBL" id="ORC22115.1"/>
    </source>
</evidence>
<keyword evidence="4" id="KW-1185">Reference proteome</keyword>
<feature type="compositionally biased region" description="Low complexity" evidence="1">
    <location>
        <begin position="285"/>
        <end position="297"/>
    </location>
</feature>
<dbReference type="AlphaFoldDB" id="A0A1Y1RQQ4"/>
<name>A0A1Y1RQQ4_9MICC</name>
<evidence type="ECO:0000256" key="2">
    <source>
        <dbReference type="SAM" id="Phobius"/>
    </source>
</evidence>
<feature type="compositionally biased region" description="Acidic residues" evidence="1">
    <location>
        <begin position="314"/>
        <end position="330"/>
    </location>
</feature>
<keyword evidence="2" id="KW-1133">Transmembrane helix</keyword>
<dbReference type="EMBL" id="LXWF01000011">
    <property type="protein sequence ID" value="ORC22115.1"/>
    <property type="molecule type" value="Genomic_DNA"/>
</dbReference>
<keyword evidence="2" id="KW-0812">Transmembrane</keyword>
<accession>A0A1Y1RQQ4</accession>
<comment type="caution">
    <text evidence="3">The sequence shown here is derived from an EMBL/GenBank/DDBJ whole genome shotgun (WGS) entry which is preliminary data.</text>
</comment>
<protein>
    <recommendedName>
        <fullName evidence="5">Sulfite reductase subunit alpha</fullName>
    </recommendedName>
</protein>
<dbReference type="RefSeq" id="WP_083091170.1">
    <property type="nucleotide sequence ID" value="NZ_LXWF01000011.1"/>
</dbReference>
<feature type="region of interest" description="Disordered" evidence="1">
    <location>
        <begin position="1"/>
        <end position="46"/>
    </location>
</feature>
<organism evidence="3 4">
    <name type="scientific">Rothia nasimurium</name>
    <dbReference type="NCBI Taxonomy" id="85336"/>
    <lineage>
        <taxon>Bacteria</taxon>
        <taxon>Bacillati</taxon>
        <taxon>Actinomycetota</taxon>
        <taxon>Actinomycetes</taxon>
        <taxon>Micrococcales</taxon>
        <taxon>Micrococcaceae</taxon>
        <taxon>Rothia</taxon>
    </lineage>
</organism>
<evidence type="ECO:0000256" key="1">
    <source>
        <dbReference type="SAM" id="MobiDB-lite"/>
    </source>
</evidence>
<evidence type="ECO:0000313" key="4">
    <source>
        <dbReference type="Proteomes" id="UP000192359"/>
    </source>
</evidence>
<feature type="region of interest" description="Disordered" evidence="1">
    <location>
        <begin position="168"/>
        <end position="373"/>
    </location>
</feature>
<feature type="compositionally biased region" description="Polar residues" evidence="1">
    <location>
        <begin position="185"/>
        <end position="202"/>
    </location>
</feature>
<proteinExistence type="predicted"/>
<evidence type="ECO:0008006" key="5">
    <source>
        <dbReference type="Google" id="ProtNLM"/>
    </source>
</evidence>
<keyword evidence="2" id="KW-0472">Membrane</keyword>
<feature type="transmembrane region" description="Helical" evidence="2">
    <location>
        <begin position="379"/>
        <end position="401"/>
    </location>
</feature>
<feature type="compositionally biased region" description="Polar residues" evidence="1">
    <location>
        <begin position="1"/>
        <end position="15"/>
    </location>
</feature>